<feature type="region of interest" description="Disordered" evidence="1">
    <location>
        <begin position="69"/>
        <end position="104"/>
    </location>
</feature>
<name>A0A392RQD3_9FABA</name>
<sequence length="122" mass="13731">MKVDELIVSLQTYEVAANEKLEKKNKSIAFMSNADVEELDIDVDSTDSISEAIVLLGRQINKVLKRMDRRPRANGKIFTQDTSRSTGTPRKPKPDDKPSQSMGIQCHKCEGYGHIRTKCATY</sequence>
<reference evidence="2 3" key="1">
    <citation type="journal article" date="2018" name="Front. Plant Sci.">
        <title>Red Clover (Trifolium pratense) and Zigzag Clover (T. medium) - A Picture of Genomic Similarities and Differences.</title>
        <authorList>
            <person name="Dluhosova J."/>
            <person name="Istvanek J."/>
            <person name="Nedelnik J."/>
            <person name="Repkova J."/>
        </authorList>
    </citation>
    <scope>NUCLEOTIDE SEQUENCE [LARGE SCALE GENOMIC DNA]</scope>
    <source>
        <strain evidence="3">cv. 10/8</strain>
        <tissue evidence="2">Leaf</tissue>
    </source>
</reference>
<protein>
    <submittedName>
        <fullName evidence="2">Gag-pol polyprotein</fullName>
    </submittedName>
</protein>
<feature type="compositionally biased region" description="Polar residues" evidence="1">
    <location>
        <begin position="77"/>
        <end position="88"/>
    </location>
</feature>
<evidence type="ECO:0000256" key="1">
    <source>
        <dbReference type="SAM" id="MobiDB-lite"/>
    </source>
</evidence>
<evidence type="ECO:0000313" key="2">
    <source>
        <dbReference type="EMBL" id="MCI38412.1"/>
    </source>
</evidence>
<dbReference type="Proteomes" id="UP000265520">
    <property type="component" value="Unassembled WGS sequence"/>
</dbReference>
<accession>A0A392RQD3</accession>
<keyword evidence="3" id="KW-1185">Reference proteome</keyword>
<organism evidence="2 3">
    <name type="scientific">Trifolium medium</name>
    <dbReference type="NCBI Taxonomy" id="97028"/>
    <lineage>
        <taxon>Eukaryota</taxon>
        <taxon>Viridiplantae</taxon>
        <taxon>Streptophyta</taxon>
        <taxon>Embryophyta</taxon>
        <taxon>Tracheophyta</taxon>
        <taxon>Spermatophyta</taxon>
        <taxon>Magnoliopsida</taxon>
        <taxon>eudicotyledons</taxon>
        <taxon>Gunneridae</taxon>
        <taxon>Pentapetalae</taxon>
        <taxon>rosids</taxon>
        <taxon>fabids</taxon>
        <taxon>Fabales</taxon>
        <taxon>Fabaceae</taxon>
        <taxon>Papilionoideae</taxon>
        <taxon>50 kb inversion clade</taxon>
        <taxon>NPAAA clade</taxon>
        <taxon>Hologalegina</taxon>
        <taxon>IRL clade</taxon>
        <taxon>Trifolieae</taxon>
        <taxon>Trifolium</taxon>
    </lineage>
</organism>
<proteinExistence type="predicted"/>
<comment type="caution">
    <text evidence="2">The sequence shown here is derived from an EMBL/GenBank/DDBJ whole genome shotgun (WGS) entry which is preliminary data.</text>
</comment>
<feature type="non-terminal residue" evidence="2">
    <location>
        <position position="122"/>
    </location>
</feature>
<evidence type="ECO:0000313" key="3">
    <source>
        <dbReference type="Proteomes" id="UP000265520"/>
    </source>
</evidence>
<dbReference type="EMBL" id="LXQA010255538">
    <property type="protein sequence ID" value="MCI38412.1"/>
    <property type="molecule type" value="Genomic_DNA"/>
</dbReference>
<dbReference type="AlphaFoldDB" id="A0A392RQD3"/>